<comment type="similarity">
    <text evidence="1 4 7">Belongs to the tRNA pseudouridine synthase TruA family.</text>
</comment>
<evidence type="ECO:0000256" key="2">
    <source>
        <dbReference type="ARBA" id="ARBA00022694"/>
    </source>
</evidence>
<dbReference type="Pfam" id="PF01416">
    <property type="entry name" value="PseudoU_synth_1"/>
    <property type="match status" value="2"/>
</dbReference>
<protein>
    <recommendedName>
        <fullName evidence="4">tRNA pseudouridine synthase A</fullName>
        <ecNumber evidence="4">5.4.99.12</ecNumber>
    </recommendedName>
    <alternativeName>
        <fullName evidence="4">tRNA pseudouridine(38-40) synthase</fullName>
    </alternativeName>
    <alternativeName>
        <fullName evidence="4">tRNA pseudouridylate synthase I</fullName>
    </alternativeName>
    <alternativeName>
        <fullName evidence="4">tRNA-uridine isomerase I</fullName>
    </alternativeName>
</protein>
<evidence type="ECO:0000259" key="9">
    <source>
        <dbReference type="Pfam" id="PF01416"/>
    </source>
</evidence>
<evidence type="ECO:0000256" key="7">
    <source>
        <dbReference type="RuleBase" id="RU003792"/>
    </source>
</evidence>
<dbReference type="FunFam" id="3.30.70.580:FF:000001">
    <property type="entry name" value="tRNA pseudouridine synthase A"/>
    <property type="match status" value="1"/>
</dbReference>
<gene>
    <name evidence="4" type="primary">truA</name>
    <name evidence="10" type="ordered locus">Tmar_2263</name>
</gene>
<proteinExistence type="inferred from homology"/>
<dbReference type="RefSeq" id="WP_013496641.1">
    <property type="nucleotide sequence ID" value="NC_014831.1"/>
</dbReference>
<feature type="compositionally biased region" description="Basic and acidic residues" evidence="8">
    <location>
        <begin position="1"/>
        <end position="23"/>
    </location>
</feature>
<reference evidence="10 11" key="1">
    <citation type="journal article" date="2010" name="Stand. Genomic Sci.">
        <title>Complete genome sequence of Thermaerobacter marianensis type strain (7p75a).</title>
        <authorList>
            <person name="Han C."/>
            <person name="Gu W."/>
            <person name="Zhang X."/>
            <person name="Lapidus A."/>
            <person name="Nolan M."/>
            <person name="Copeland A."/>
            <person name="Lucas S."/>
            <person name="Del Rio T.G."/>
            <person name="Tice H."/>
            <person name="Cheng J.F."/>
            <person name="Tapia R."/>
            <person name="Goodwin L."/>
            <person name="Pitluck S."/>
            <person name="Pagani I."/>
            <person name="Ivanova N."/>
            <person name="Mavromatis K."/>
            <person name="Mikhailova N."/>
            <person name="Pati A."/>
            <person name="Chen A."/>
            <person name="Palaniappan K."/>
            <person name="Land M."/>
            <person name="Hauser L."/>
            <person name="Chang Y.J."/>
            <person name="Jeffries C.D."/>
            <person name="Schneider S."/>
            <person name="Rohde M."/>
            <person name="Goker M."/>
            <person name="Pukall R."/>
            <person name="Woyke T."/>
            <person name="Bristow J."/>
            <person name="Eisen J.A."/>
            <person name="Markowitz V."/>
            <person name="Hugenholtz P."/>
            <person name="Kyrpides N.C."/>
            <person name="Klenk H.P."/>
            <person name="Detter J.C."/>
        </authorList>
    </citation>
    <scope>NUCLEOTIDE SEQUENCE [LARGE SCALE GENOMIC DNA]</scope>
    <source>
        <strain evidence="11">ATCC 700841 / DSM 12885 / JCM 10246 / 7p75a</strain>
    </source>
</reference>
<feature type="domain" description="Pseudouridine synthase I TruA alpha/beta" evidence="9">
    <location>
        <begin position="185"/>
        <end position="287"/>
    </location>
</feature>
<dbReference type="PANTHER" id="PTHR11142">
    <property type="entry name" value="PSEUDOURIDYLATE SYNTHASE"/>
    <property type="match status" value="1"/>
</dbReference>
<dbReference type="SUPFAM" id="SSF55120">
    <property type="entry name" value="Pseudouridine synthase"/>
    <property type="match status" value="1"/>
</dbReference>
<dbReference type="InterPro" id="IPR020094">
    <property type="entry name" value="TruA/RsuA/RluB/E/F_N"/>
</dbReference>
<reference evidence="11" key="2">
    <citation type="journal article" date="2010" name="Stand. Genomic Sci.">
        <title>Complete genome sequence of Thermaerobacter marianensis type strain (7p75aT).</title>
        <authorList>
            <person name="Han C."/>
            <person name="Gu W."/>
            <person name="Zhang X."/>
            <person name="Lapidus A."/>
            <person name="Nolan M."/>
            <person name="Copeland A."/>
            <person name="Lucas S."/>
            <person name="Glavina Del Rio T."/>
            <person name="Tice H."/>
            <person name="Cheng J."/>
            <person name="Tapia R."/>
            <person name="Goodwin L."/>
            <person name="Pitluck S."/>
            <person name="Pagani I."/>
            <person name="Ivanova N."/>
            <person name="Mavromatis K."/>
            <person name="Mikhailova N."/>
            <person name="Pati A."/>
            <person name="Chen A."/>
            <person name="Palaniappan K."/>
            <person name="Land M."/>
            <person name="Hauser L."/>
            <person name="Chang Y."/>
            <person name="Jeffries C."/>
            <person name="Schneider S."/>
            <person name="Rohde M."/>
            <person name="Goker M."/>
            <person name="Pukall R."/>
            <person name="Woyke T."/>
            <person name="Bristow J."/>
            <person name="Eisen J."/>
            <person name="Markowitz V."/>
            <person name="Hugenholtz P."/>
            <person name="Kyrpides N."/>
            <person name="Klenk H."/>
            <person name="Detter J."/>
        </authorList>
    </citation>
    <scope>NUCLEOTIDE SEQUENCE [LARGE SCALE GENOMIC DNA]</scope>
    <source>
        <strain evidence="11">ATCC 700841 / DSM 12885 / JCM 10246 / 7p75a</strain>
    </source>
</reference>
<dbReference type="InterPro" id="IPR020095">
    <property type="entry name" value="PsdUridine_synth_TruA_C"/>
</dbReference>
<dbReference type="STRING" id="644966.Tmar_2263"/>
<feature type="active site" description="Nucleophile" evidence="4 5">
    <location>
        <position position="94"/>
    </location>
</feature>
<evidence type="ECO:0000256" key="8">
    <source>
        <dbReference type="SAM" id="MobiDB-lite"/>
    </source>
</evidence>
<evidence type="ECO:0000256" key="5">
    <source>
        <dbReference type="PIRSR" id="PIRSR001430-1"/>
    </source>
</evidence>
<dbReference type="HOGENOM" id="CLU_014673_0_2_9"/>
<accession>E6SKW8</accession>
<keyword evidence="2 4" id="KW-0819">tRNA processing</keyword>
<comment type="function">
    <text evidence="4">Formation of pseudouridine at positions 38, 39 and 40 in the anticodon stem and loop of transfer RNAs.</text>
</comment>
<comment type="caution">
    <text evidence="4">Lacks conserved residue(s) required for the propagation of feature annotation.</text>
</comment>
<evidence type="ECO:0000256" key="6">
    <source>
        <dbReference type="PIRSR" id="PIRSR001430-2"/>
    </source>
</evidence>
<feature type="region of interest" description="Disordered" evidence="8">
    <location>
        <begin position="1"/>
        <end position="42"/>
    </location>
</feature>
<dbReference type="GO" id="GO:0160147">
    <property type="term" value="F:tRNA pseudouridine(38-40) synthase activity"/>
    <property type="evidence" value="ECO:0007669"/>
    <property type="project" value="UniProtKB-EC"/>
</dbReference>
<dbReference type="PANTHER" id="PTHR11142:SF0">
    <property type="entry name" value="TRNA PSEUDOURIDINE SYNTHASE-LIKE 1"/>
    <property type="match status" value="1"/>
</dbReference>
<dbReference type="AlphaFoldDB" id="E6SKW8"/>
<dbReference type="InterPro" id="IPR020103">
    <property type="entry name" value="PsdUridine_synth_cat_dom_sf"/>
</dbReference>
<evidence type="ECO:0000256" key="4">
    <source>
        <dbReference type="HAMAP-Rule" id="MF_00171"/>
    </source>
</evidence>
<evidence type="ECO:0000256" key="1">
    <source>
        <dbReference type="ARBA" id="ARBA00009375"/>
    </source>
</evidence>
<dbReference type="EC" id="5.4.99.12" evidence="4"/>
<feature type="binding site" evidence="4 6">
    <location>
        <position position="152"/>
    </location>
    <ligand>
        <name>substrate</name>
    </ligand>
</feature>
<dbReference type="EMBL" id="CP002344">
    <property type="protein sequence ID" value="ADU52341.1"/>
    <property type="molecule type" value="Genomic_DNA"/>
</dbReference>
<comment type="subunit">
    <text evidence="4">Homodimer.</text>
</comment>
<dbReference type="GO" id="GO:0003723">
    <property type="term" value="F:RNA binding"/>
    <property type="evidence" value="ECO:0007669"/>
    <property type="project" value="InterPro"/>
</dbReference>
<evidence type="ECO:0000313" key="10">
    <source>
        <dbReference type="EMBL" id="ADU52341.1"/>
    </source>
</evidence>
<dbReference type="InterPro" id="IPR020097">
    <property type="entry name" value="PsdUridine_synth_TruA_a/b_dom"/>
</dbReference>
<dbReference type="Gene3D" id="3.30.70.580">
    <property type="entry name" value="Pseudouridine synthase I, catalytic domain, N-terminal subdomain"/>
    <property type="match status" value="1"/>
</dbReference>
<dbReference type="InterPro" id="IPR001406">
    <property type="entry name" value="PsdUridine_synth_TruA"/>
</dbReference>
<keyword evidence="11" id="KW-1185">Reference proteome</keyword>
<dbReference type="CDD" id="cd02570">
    <property type="entry name" value="PseudoU_synth_EcTruA"/>
    <property type="match status" value="1"/>
</dbReference>
<keyword evidence="3 4" id="KW-0413">Isomerase</keyword>
<comment type="catalytic activity">
    <reaction evidence="4 7">
        <text>uridine(38/39/40) in tRNA = pseudouridine(38/39/40) in tRNA</text>
        <dbReference type="Rhea" id="RHEA:22376"/>
        <dbReference type="Rhea" id="RHEA-COMP:10085"/>
        <dbReference type="Rhea" id="RHEA-COMP:10087"/>
        <dbReference type="ChEBI" id="CHEBI:65314"/>
        <dbReference type="ChEBI" id="CHEBI:65315"/>
        <dbReference type="EC" id="5.4.99.12"/>
    </reaction>
</comment>
<evidence type="ECO:0000256" key="3">
    <source>
        <dbReference type="ARBA" id="ARBA00023235"/>
    </source>
</evidence>
<dbReference type="HAMAP" id="MF_00171">
    <property type="entry name" value="TruA"/>
    <property type="match status" value="1"/>
</dbReference>
<dbReference type="Proteomes" id="UP000008915">
    <property type="component" value="Chromosome"/>
</dbReference>
<organism evidence="10 11">
    <name type="scientific">Thermaerobacter marianensis (strain ATCC 700841 / DSM 12885 / JCM 10246 / 7p75a)</name>
    <dbReference type="NCBI Taxonomy" id="644966"/>
    <lineage>
        <taxon>Bacteria</taxon>
        <taxon>Bacillati</taxon>
        <taxon>Bacillota</taxon>
        <taxon>Clostridia</taxon>
        <taxon>Eubacteriales</taxon>
        <taxon>Clostridiales Family XVII. Incertae Sedis</taxon>
        <taxon>Thermaerobacter</taxon>
    </lineage>
</organism>
<dbReference type="KEGG" id="tmr:Tmar_2263"/>
<sequence>MKDGDAMAARDRAGDGEDPRQPAREPAGPPEGPAGPATVPGGGRLLRAVLAYDGTDFAGWQRQPRQRTVQQVVEDALERLLGHPVRVTAAGRTDAGVHARAQVIHWRTPRPFPVDRLVPALRGLLPADVVAVEAGEAPPGFHARYSARRKTYAYHVWRDPVPDPLHRRWQWHLPLDLDVDAMVEAARRLEGTHDFAPFKAAGSPVRRTRRTLYRCAVEERGPLLRFVLEADGFLMHMARGIVGTLVEIGRGRWQADRVEAILAEGRRDLAGPTAPAHGLVLWQVVYDDWVAEGPPWPT</sequence>
<dbReference type="GO" id="GO:0031119">
    <property type="term" value="P:tRNA pseudouridine synthesis"/>
    <property type="evidence" value="ECO:0007669"/>
    <property type="project" value="UniProtKB-UniRule"/>
</dbReference>
<dbReference type="Gene3D" id="3.30.70.660">
    <property type="entry name" value="Pseudouridine synthase I, catalytic domain, C-terminal subdomain"/>
    <property type="match status" value="1"/>
</dbReference>
<dbReference type="PIRSF" id="PIRSF001430">
    <property type="entry name" value="tRNA_psdUrid_synth"/>
    <property type="match status" value="1"/>
</dbReference>
<dbReference type="eggNOG" id="COG0101">
    <property type="taxonomic scope" value="Bacteria"/>
</dbReference>
<feature type="domain" description="Pseudouridine synthase I TruA alpha/beta" evidence="9">
    <location>
        <begin position="48"/>
        <end position="146"/>
    </location>
</feature>
<dbReference type="NCBIfam" id="TIGR00071">
    <property type="entry name" value="hisT_truA"/>
    <property type="match status" value="1"/>
</dbReference>
<name>E6SKW8_THEM7</name>
<evidence type="ECO:0000313" key="11">
    <source>
        <dbReference type="Proteomes" id="UP000008915"/>
    </source>
</evidence>